<proteinExistence type="predicted"/>
<dbReference type="OrthoDB" id="5465318at2"/>
<gene>
    <name evidence="1" type="ORF">SAMN02983003_0698</name>
</gene>
<accession>A0A1K2HTX2</accession>
<evidence type="ECO:0000313" key="1">
    <source>
        <dbReference type="EMBL" id="SFZ81799.1"/>
    </source>
</evidence>
<dbReference type="RefSeq" id="WP_072339039.1">
    <property type="nucleotide sequence ID" value="NZ_FPKU01000001.1"/>
</dbReference>
<protein>
    <submittedName>
        <fullName evidence="1">Uncharacterized protein</fullName>
    </submittedName>
</protein>
<dbReference type="STRING" id="665118.SAMN02983003_0698"/>
<dbReference type="EMBL" id="FPKU01000001">
    <property type="protein sequence ID" value="SFZ81799.1"/>
    <property type="molecule type" value="Genomic_DNA"/>
</dbReference>
<evidence type="ECO:0000313" key="2">
    <source>
        <dbReference type="Proteomes" id="UP000183447"/>
    </source>
</evidence>
<keyword evidence="2" id="KW-1185">Reference proteome</keyword>
<reference evidence="1 2" key="1">
    <citation type="submission" date="2016-11" db="EMBL/GenBank/DDBJ databases">
        <authorList>
            <person name="Jaros S."/>
            <person name="Januszkiewicz K."/>
            <person name="Wedrychowicz H."/>
        </authorList>
    </citation>
    <scope>NUCLEOTIDE SEQUENCE [LARGE SCALE GENOMIC DNA]</scope>
    <source>
        <strain evidence="1 2">ATCC 23634</strain>
    </source>
</reference>
<dbReference type="AlphaFoldDB" id="A0A1K2HTX2"/>
<sequence length="120" mass="13294">MDFQDRVKDWMVACFDTGATFDVQERLHRFLEEALELAQAAGGSRDEAIALVEYVFSRPAGEPRLEAGGVILTLAGLCSASGFDMIEAGEAELARNWDRIDIIRAKRAARPRNSPLPQRT</sequence>
<dbReference type="Proteomes" id="UP000183447">
    <property type="component" value="Unassembled WGS sequence"/>
</dbReference>
<name>A0A1K2HTX2_9HYPH</name>
<organism evidence="1 2">
    <name type="scientific">Devosia enhydra</name>
    <dbReference type="NCBI Taxonomy" id="665118"/>
    <lineage>
        <taxon>Bacteria</taxon>
        <taxon>Pseudomonadati</taxon>
        <taxon>Pseudomonadota</taxon>
        <taxon>Alphaproteobacteria</taxon>
        <taxon>Hyphomicrobiales</taxon>
        <taxon>Devosiaceae</taxon>
        <taxon>Devosia</taxon>
    </lineage>
</organism>